<feature type="coiled-coil region" evidence="1">
    <location>
        <begin position="180"/>
        <end position="234"/>
    </location>
</feature>
<accession>D3RV04</accession>
<dbReference type="STRING" id="572477.Alvin_2012"/>
<feature type="transmembrane region" description="Helical" evidence="2">
    <location>
        <begin position="271"/>
        <end position="290"/>
    </location>
</feature>
<keyword evidence="4" id="KW-1185">Reference proteome</keyword>
<dbReference type="eggNOG" id="COG3944">
    <property type="taxonomic scope" value="Bacteria"/>
</dbReference>
<name>D3RV04_ALLVD</name>
<dbReference type="KEGG" id="alv:Alvin_2012"/>
<proteinExistence type="predicted"/>
<evidence type="ECO:0000313" key="4">
    <source>
        <dbReference type="Proteomes" id="UP000001441"/>
    </source>
</evidence>
<dbReference type="eggNOG" id="COG3206">
    <property type="taxonomic scope" value="Bacteria"/>
</dbReference>
<dbReference type="AlphaFoldDB" id="D3RV04"/>
<gene>
    <name evidence="3" type="ordered locus">Alvin_2012</name>
</gene>
<evidence type="ECO:0000256" key="1">
    <source>
        <dbReference type="SAM" id="Coils"/>
    </source>
</evidence>
<evidence type="ECO:0008006" key="5">
    <source>
        <dbReference type="Google" id="ProtNLM"/>
    </source>
</evidence>
<keyword evidence="2" id="KW-0812">Transmembrane</keyword>
<dbReference type="HOGENOM" id="CLU_009912_5_0_6"/>
<dbReference type="Proteomes" id="UP000001441">
    <property type="component" value="Chromosome"/>
</dbReference>
<dbReference type="PANTHER" id="PTHR32309">
    <property type="entry name" value="TYROSINE-PROTEIN KINASE"/>
    <property type="match status" value="1"/>
</dbReference>
<sequence>MEEHRLTLGDSLAILERRKWQAIVPASILFTIAVLVSLLIPPSYSSTAVMLAERLEIPPDPARTTVMRHAEQRLRLIGQQVMTAGHLRTLIERYDLYSDIRRRESLDMAVAEMRQHITIDTIRAEILDMRTGHTARQANVTWTLSFEDGSAKITRDVTNALASLFLSENPEQRTTANPAADSLHAAAERLAAEIDALKTRLATVERQRVDQHTISALRRDYVNAMTKYRELREQSLQTQLVQSLERDRQGERFSLLEPPGAPETSNTPNRLLILVLGFVLAGAGGVGVLLRLARLDTGLHGPCAIQLATPIPLLAVVPRIETARDRQTRLTRTYTLAGVALTLALFATAVIHWLVMPLDLLWSLLMHRVDAAASGLSG</sequence>
<evidence type="ECO:0000313" key="3">
    <source>
        <dbReference type="EMBL" id="ADC62936.1"/>
    </source>
</evidence>
<feature type="transmembrane region" description="Helical" evidence="2">
    <location>
        <begin position="334"/>
        <end position="355"/>
    </location>
</feature>
<dbReference type="RefSeq" id="WP_012971209.1">
    <property type="nucleotide sequence ID" value="NC_013851.1"/>
</dbReference>
<dbReference type="PANTHER" id="PTHR32309:SF31">
    <property type="entry name" value="CAPSULAR EXOPOLYSACCHARIDE FAMILY"/>
    <property type="match status" value="1"/>
</dbReference>
<evidence type="ECO:0000256" key="2">
    <source>
        <dbReference type="SAM" id="Phobius"/>
    </source>
</evidence>
<protein>
    <recommendedName>
        <fullName evidence="5">Lipopolysaccharide biosynthesis protein</fullName>
    </recommendedName>
</protein>
<dbReference type="InterPro" id="IPR050445">
    <property type="entry name" value="Bact_polysacc_biosynth/exp"/>
</dbReference>
<organism evidence="3 4">
    <name type="scientific">Allochromatium vinosum (strain ATCC 17899 / DSM 180 / NBRC 103801 / NCIMB 10441 / D)</name>
    <name type="common">Chromatium vinosum</name>
    <dbReference type="NCBI Taxonomy" id="572477"/>
    <lineage>
        <taxon>Bacteria</taxon>
        <taxon>Pseudomonadati</taxon>
        <taxon>Pseudomonadota</taxon>
        <taxon>Gammaproteobacteria</taxon>
        <taxon>Chromatiales</taxon>
        <taxon>Chromatiaceae</taxon>
        <taxon>Allochromatium</taxon>
    </lineage>
</organism>
<dbReference type="OrthoDB" id="9795292at2"/>
<keyword evidence="1" id="KW-0175">Coiled coil</keyword>
<keyword evidence="2" id="KW-1133">Transmembrane helix</keyword>
<dbReference type="EMBL" id="CP001896">
    <property type="protein sequence ID" value="ADC62936.1"/>
    <property type="molecule type" value="Genomic_DNA"/>
</dbReference>
<keyword evidence="2" id="KW-0472">Membrane</keyword>
<feature type="transmembrane region" description="Helical" evidence="2">
    <location>
        <begin position="20"/>
        <end position="40"/>
    </location>
</feature>
<reference evidence="3 4" key="1">
    <citation type="journal article" date="2011" name="Stand. Genomic Sci.">
        <title>Complete genome sequence of Allochromatium vinosum DSM 180(T).</title>
        <authorList>
            <person name="Weissgerber T."/>
            <person name="Zigann R."/>
            <person name="Bruce D."/>
            <person name="Chang Y.J."/>
            <person name="Detter J.C."/>
            <person name="Han C."/>
            <person name="Hauser L."/>
            <person name="Jeffries C.D."/>
            <person name="Land M."/>
            <person name="Munk A.C."/>
            <person name="Tapia R."/>
            <person name="Dahl C."/>
        </authorList>
    </citation>
    <scope>NUCLEOTIDE SEQUENCE [LARGE SCALE GENOMIC DNA]</scope>
    <source>
        <strain evidence="4">ATCC 17899 / DSM 180 / NBRC 103801 / NCIMB 10441 / D</strain>
    </source>
</reference>